<feature type="region of interest" description="Disordered" evidence="1">
    <location>
        <begin position="1"/>
        <end position="43"/>
    </location>
</feature>
<dbReference type="RefSeq" id="XP_001646412.1">
    <property type="nucleotide sequence ID" value="XM_001646362.1"/>
</dbReference>
<dbReference type="AlphaFoldDB" id="A7TGU1"/>
<dbReference type="PhylomeDB" id="A7TGU1"/>
<gene>
    <name evidence="2" type="ORF">Kpol_2001p59</name>
</gene>
<keyword evidence="3" id="KW-1185">Reference proteome</keyword>
<accession>A7TGU1</accession>
<dbReference type="EMBL" id="DS480388">
    <property type="protein sequence ID" value="EDO18554.1"/>
    <property type="molecule type" value="Genomic_DNA"/>
</dbReference>
<dbReference type="HOGENOM" id="CLU_1769485_0_0_1"/>
<dbReference type="KEGG" id="vpo:Kpol_2001p59"/>
<name>A7TGU1_VANPO</name>
<organism evidence="3">
    <name type="scientific">Vanderwaltozyma polyspora (strain ATCC 22028 / DSM 70294 / BCRC 21397 / CBS 2163 / NBRC 10782 / NRRL Y-8283 / UCD 57-17)</name>
    <name type="common">Kluyveromyces polysporus</name>
    <dbReference type="NCBI Taxonomy" id="436907"/>
    <lineage>
        <taxon>Eukaryota</taxon>
        <taxon>Fungi</taxon>
        <taxon>Dikarya</taxon>
        <taxon>Ascomycota</taxon>
        <taxon>Saccharomycotina</taxon>
        <taxon>Saccharomycetes</taxon>
        <taxon>Saccharomycetales</taxon>
        <taxon>Saccharomycetaceae</taxon>
        <taxon>Vanderwaltozyma</taxon>
    </lineage>
</organism>
<evidence type="ECO:0000313" key="3">
    <source>
        <dbReference type="Proteomes" id="UP000000267"/>
    </source>
</evidence>
<evidence type="ECO:0000256" key="1">
    <source>
        <dbReference type="SAM" id="MobiDB-lite"/>
    </source>
</evidence>
<sequence length="147" mass="16686">MSLQTTKPSTTINDSVKNPQPSDSLHGFPARTPDEDLIHESTGNSNSELVFKKIKELEDEFTKLLLSPRSKEIIEKRQAIQDEISDLRTSIKVLNELSNFEDLAESNNSVTMKPSSKNNKQIGFKLVNNNGEEVSYMRIRCLPFDWS</sequence>
<dbReference type="GeneID" id="5546851"/>
<feature type="compositionally biased region" description="Polar residues" evidence="1">
    <location>
        <begin position="1"/>
        <end position="23"/>
    </location>
</feature>
<protein>
    <submittedName>
        <fullName evidence="2">Tkp4 protein</fullName>
    </submittedName>
</protein>
<dbReference type="Proteomes" id="UP000000267">
    <property type="component" value="Unassembled WGS sequence"/>
</dbReference>
<proteinExistence type="predicted"/>
<evidence type="ECO:0000313" key="2">
    <source>
        <dbReference type="EMBL" id="EDO18554.1"/>
    </source>
</evidence>
<reference evidence="2 3" key="1">
    <citation type="journal article" date="2007" name="Proc. Natl. Acad. Sci. U.S.A.">
        <title>Independent sorting-out of thousands of duplicated gene pairs in two yeast species descended from a whole-genome duplication.</title>
        <authorList>
            <person name="Scannell D.R."/>
            <person name="Frank A.C."/>
            <person name="Conant G.C."/>
            <person name="Byrne K.P."/>
            <person name="Woolfit M."/>
            <person name="Wolfe K.H."/>
        </authorList>
    </citation>
    <scope>NUCLEOTIDE SEQUENCE [LARGE SCALE GENOMIC DNA]</scope>
    <source>
        <strain evidence="3">ATCC 22028 / DSM 70294 / BCRC 21397 / CBS 2163 / NBRC 10782 / NRRL Y-8283 / UCD 57-17</strain>
    </source>
</reference>
<dbReference type="InParanoid" id="A7TGU1"/>